<accession>A0A3L9DJX3</accession>
<dbReference type="AlphaFoldDB" id="A0A3L9DJX3"/>
<evidence type="ECO:0000313" key="2">
    <source>
        <dbReference type="Proteomes" id="UP000279194"/>
    </source>
</evidence>
<keyword evidence="2" id="KW-1185">Reference proteome</keyword>
<dbReference type="Pfam" id="PF13671">
    <property type="entry name" value="AAA_33"/>
    <property type="match status" value="1"/>
</dbReference>
<dbReference type="NCBIfam" id="NF005255">
    <property type="entry name" value="PRK06762.2-2"/>
    <property type="match status" value="1"/>
</dbReference>
<reference evidence="1 2" key="1">
    <citation type="submission" date="2018-10" db="EMBL/GenBank/DDBJ databases">
        <title>Streptococcus hillyeri sp. nov., isolated from equine tracheal sample.</title>
        <authorList>
            <person name="Macfadyen A.C."/>
            <person name="Waller A."/>
            <person name="Paterson G.K."/>
        </authorList>
    </citation>
    <scope>NUCLEOTIDE SEQUENCE [LARGE SCALE GENOMIC DNA]</scope>
    <source>
        <strain evidence="1 2">28462</strain>
    </source>
</reference>
<dbReference type="CDD" id="cd02019">
    <property type="entry name" value="NK"/>
    <property type="match status" value="1"/>
</dbReference>
<name>A0A3L9DJX3_9STRE</name>
<dbReference type="Proteomes" id="UP000279194">
    <property type="component" value="Unassembled WGS sequence"/>
</dbReference>
<sequence length="166" mass="19615">MKQLILIRGNSGSGKSTLALQLQQKLGQKTVLLPQDTLRRLILNAKDGYETPTVPLYLTLLEHAYQHHDIVIIEGILHRDWYAPLWDKIAELYGDKAYAYYYDLPFQETIRRHQTRDKVNDFSVSDMKRWWLEKDYLNQFNETYFDETVSLENALSIILEHLRNSN</sequence>
<gene>
    <name evidence="1" type="ORF">EAF07_09390</name>
</gene>
<proteinExistence type="predicted"/>
<protein>
    <submittedName>
        <fullName evidence="1">Zeta toxin</fullName>
    </submittedName>
</protein>
<evidence type="ECO:0000313" key="1">
    <source>
        <dbReference type="EMBL" id="RLY01531.1"/>
    </source>
</evidence>
<dbReference type="InterPro" id="IPR027417">
    <property type="entry name" value="P-loop_NTPase"/>
</dbReference>
<dbReference type="EMBL" id="RCVM01000026">
    <property type="protein sequence ID" value="RLY01531.1"/>
    <property type="molecule type" value="Genomic_DNA"/>
</dbReference>
<dbReference type="RefSeq" id="WP_121836299.1">
    <property type="nucleotide sequence ID" value="NZ_RCVM01000026.1"/>
</dbReference>
<dbReference type="NCBIfam" id="NF005253">
    <property type="entry name" value="PRK06762.1-4"/>
    <property type="match status" value="1"/>
</dbReference>
<dbReference type="OrthoDB" id="9781848at2"/>
<dbReference type="SUPFAM" id="SSF52540">
    <property type="entry name" value="P-loop containing nucleoside triphosphate hydrolases"/>
    <property type="match status" value="1"/>
</dbReference>
<dbReference type="Gene3D" id="3.40.50.300">
    <property type="entry name" value="P-loop containing nucleotide triphosphate hydrolases"/>
    <property type="match status" value="1"/>
</dbReference>
<comment type="caution">
    <text evidence="1">The sequence shown here is derived from an EMBL/GenBank/DDBJ whole genome shotgun (WGS) entry which is preliminary data.</text>
</comment>
<organism evidence="1 2">
    <name type="scientific">Streptococcus hillyeri</name>
    <dbReference type="NCBI Taxonomy" id="2282420"/>
    <lineage>
        <taxon>Bacteria</taxon>
        <taxon>Bacillati</taxon>
        <taxon>Bacillota</taxon>
        <taxon>Bacilli</taxon>
        <taxon>Lactobacillales</taxon>
        <taxon>Streptococcaceae</taxon>
        <taxon>Streptococcus</taxon>
    </lineage>
</organism>